<keyword evidence="3" id="KW-1185">Reference proteome</keyword>
<protein>
    <submittedName>
        <fullName evidence="2">Uncharacterized protein</fullName>
    </submittedName>
</protein>
<feature type="region of interest" description="Disordered" evidence="1">
    <location>
        <begin position="112"/>
        <end position="142"/>
    </location>
</feature>
<dbReference type="AlphaFoldDB" id="A0A2H3CEG8"/>
<evidence type="ECO:0000313" key="2">
    <source>
        <dbReference type="EMBL" id="PBK81489.1"/>
    </source>
</evidence>
<dbReference type="Proteomes" id="UP000217790">
    <property type="component" value="Unassembled WGS sequence"/>
</dbReference>
<feature type="compositionally biased region" description="Low complexity" evidence="1">
    <location>
        <begin position="1"/>
        <end position="24"/>
    </location>
</feature>
<reference evidence="3" key="1">
    <citation type="journal article" date="2017" name="Nat. Ecol. Evol.">
        <title>Genome expansion and lineage-specific genetic innovations in the forest pathogenic fungi Armillaria.</title>
        <authorList>
            <person name="Sipos G."/>
            <person name="Prasanna A.N."/>
            <person name="Walter M.C."/>
            <person name="O'Connor E."/>
            <person name="Balint B."/>
            <person name="Krizsan K."/>
            <person name="Kiss B."/>
            <person name="Hess J."/>
            <person name="Varga T."/>
            <person name="Slot J."/>
            <person name="Riley R."/>
            <person name="Boka B."/>
            <person name="Rigling D."/>
            <person name="Barry K."/>
            <person name="Lee J."/>
            <person name="Mihaltcheva S."/>
            <person name="LaButti K."/>
            <person name="Lipzen A."/>
            <person name="Waldron R."/>
            <person name="Moloney N.M."/>
            <person name="Sperisen C."/>
            <person name="Kredics L."/>
            <person name="Vagvoelgyi C."/>
            <person name="Patrignani A."/>
            <person name="Fitzpatrick D."/>
            <person name="Nagy I."/>
            <person name="Doyle S."/>
            <person name="Anderson J.B."/>
            <person name="Grigoriev I.V."/>
            <person name="Gueldener U."/>
            <person name="Muensterkoetter M."/>
            <person name="Nagy L.G."/>
        </authorList>
    </citation>
    <scope>NUCLEOTIDE SEQUENCE [LARGE SCALE GENOMIC DNA]</scope>
    <source>
        <strain evidence="3">Ar21-2</strain>
    </source>
</reference>
<evidence type="ECO:0000256" key="1">
    <source>
        <dbReference type="SAM" id="MobiDB-lite"/>
    </source>
</evidence>
<evidence type="ECO:0000313" key="3">
    <source>
        <dbReference type="Proteomes" id="UP000217790"/>
    </source>
</evidence>
<dbReference type="InParanoid" id="A0A2H3CEG8"/>
<accession>A0A2H3CEG8</accession>
<sequence length="253" mass="27911">MSSTPPSSPSSFHSSTCSSSWQSSHAPKSTQYYQYEPTFSGTFLNDETEEELDDDSAITTTTTTTITTTVVKSPSHVTTPRFQTPPPTLMMLEMNRRSASMLTLSYPPLLPTKLSQGPAPSAQFDHPLPTKPPVSSTKGQGKAKQLSTSKLSYCIPHPDELPCPGHIFSVPKKWHVVTVGQEALEEYRWQYDARKIEIVLLPGSKWANAASLEDEYSQLDYNEEVEQALCEAKAHAVAEQAYKSAMEACGYKV</sequence>
<proteinExistence type="predicted"/>
<name>A0A2H3CEG8_ARMGA</name>
<gene>
    <name evidence="2" type="ORF">ARMGADRAFT_1039286</name>
</gene>
<organism evidence="2 3">
    <name type="scientific">Armillaria gallica</name>
    <name type="common">Bulbous honey fungus</name>
    <name type="synonym">Armillaria bulbosa</name>
    <dbReference type="NCBI Taxonomy" id="47427"/>
    <lineage>
        <taxon>Eukaryota</taxon>
        <taxon>Fungi</taxon>
        <taxon>Dikarya</taxon>
        <taxon>Basidiomycota</taxon>
        <taxon>Agaricomycotina</taxon>
        <taxon>Agaricomycetes</taxon>
        <taxon>Agaricomycetidae</taxon>
        <taxon>Agaricales</taxon>
        <taxon>Marasmiineae</taxon>
        <taxon>Physalacriaceae</taxon>
        <taxon>Armillaria</taxon>
    </lineage>
</organism>
<feature type="region of interest" description="Disordered" evidence="1">
    <location>
        <begin position="1"/>
        <end position="25"/>
    </location>
</feature>
<feature type="compositionally biased region" description="Polar residues" evidence="1">
    <location>
        <begin position="133"/>
        <end position="142"/>
    </location>
</feature>
<dbReference type="OrthoDB" id="3270804at2759"/>
<dbReference type="EMBL" id="KZ293729">
    <property type="protein sequence ID" value="PBK81489.1"/>
    <property type="molecule type" value="Genomic_DNA"/>
</dbReference>